<reference evidence="11 12" key="1">
    <citation type="journal article" date="2015" name="Int. J. Syst. Evol. Microbiol.">
        <title>Mariniphaga sediminis sp. nov., isolated from coastal sediment.</title>
        <authorList>
            <person name="Wang F.Q."/>
            <person name="Shen Q.Y."/>
            <person name="Chen G.J."/>
            <person name="Du Z.J."/>
        </authorList>
    </citation>
    <scope>NUCLEOTIDE SEQUENCE [LARGE SCALE GENOMIC DNA]</scope>
    <source>
        <strain evidence="11 12">SY21</strain>
    </source>
</reference>
<keyword evidence="3" id="KW-0597">Phosphoprotein</keyword>
<evidence type="ECO:0000256" key="2">
    <source>
        <dbReference type="ARBA" id="ARBA00012438"/>
    </source>
</evidence>
<keyword evidence="9" id="KW-0812">Transmembrane</keyword>
<dbReference type="PANTHER" id="PTHR24421:SF10">
    <property type="entry name" value="NITRATE_NITRITE SENSOR PROTEIN NARQ"/>
    <property type="match status" value="1"/>
</dbReference>
<evidence type="ECO:0000313" key="11">
    <source>
        <dbReference type="EMBL" id="RIH65753.1"/>
    </source>
</evidence>
<evidence type="ECO:0000256" key="8">
    <source>
        <dbReference type="ARBA" id="ARBA00023012"/>
    </source>
</evidence>
<evidence type="ECO:0000256" key="1">
    <source>
        <dbReference type="ARBA" id="ARBA00000085"/>
    </source>
</evidence>
<comment type="catalytic activity">
    <reaction evidence="1">
        <text>ATP + protein L-histidine = ADP + protein N-phospho-L-histidine.</text>
        <dbReference type="EC" id="2.7.13.3"/>
    </reaction>
</comment>
<evidence type="ECO:0000256" key="9">
    <source>
        <dbReference type="SAM" id="Phobius"/>
    </source>
</evidence>
<proteinExistence type="predicted"/>
<dbReference type="InterPro" id="IPR036890">
    <property type="entry name" value="HATPase_C_sf"/>
</dbReference>
<dbReference type="EC" id="2.7.13.3" evidence="2"/>
<dbReference type="OrthoDB" id="9760839at2"/>
<keyword evidence="12" id="KW-1185">Reference proteome</keyword>
<dbReference type="InterPro" id="IPR050482">
    <property type="entry name" value="Sensor_HK_TwoCompSys"/>
</dbReference>
<evidence type="ECO:0000313" key="12">
    <source>
        <dbReference type="Proteomes" id="UP000266441"/>
    </source>
</evidence>
<dbReference type="GO" id="GO:0046983">
    <property type="term" value="F:protein dimerization activity"/>
    <property type="evidence" value="ECO:0007669"/>
    <property type="project" value="InterPro"/>
</dbReference>
<evidence type="ECO:0000256" key="7">
    <source>
        <dbReference type="ARBA" id="ARBA00022840"/>
    </source>
</evidence>
<dbReference type="InterPro" id="IPR003594">
    <property type="entry name" value="HATPase_dom"/>
</dbReference>
<dbReference type="Pfam" id="PF07730">
    <property type="entry name" value="HisKA_3"/>
    <property type="match status" value="1"/>
</dbReference>
<feature type="transmembrane region" description="Helical" evidence="9">
    <location>
        <begin position="70"/>
        <end position="90"/>
    </location>
</feature>
<sequence>MLLKVALLLSMLIQLGAAIIAVSLIRRTRYNVSWILISSGFVLMAARRLFEFSTLFWETQLVSKEDVNSWIGVFISLLLFFGLIFIRQIFNWQDRVEQIRKEGEMQTLSAVIQAEEKARQVFARDLHDGLGPLLSSIKMTVSAVDLTKLDQTNKKIIERSCTATDEVIATLKEISNNLSPHLLKNYGLTKALETFAGRLFENSFIRFEMESDIGEKRYYYDLEISLYRVISELMNNSLKHAKPQCVKLKMSEERNLLRVEYRDDGCGFDQKKQTEKGTSGMGLENIRSRIKSLNGWLYIHTKPEDGVVVTIHIPLR</sequence>
<dbReference type="Proteomes" id="UP000266441">
    <property type="component" value="Unassembled WGS sequence"/>
</dbReference>
<feature type="transmembrane region" description="Helical" evidence="9">
    <location>
        <begin position="6"/>
        <end position="25"/>
    </location>
</feature>
<dbReference type="Gene3D" id="3.30.565.10">
    <property type="entry name" value="Histidine kinase-like ATPase, C-terminal domain"/>
    <property type="match status" value="1"/>
</dbReference>
<evidence type="ECO:0000256" key="6">
    <source>
        <dbReference type="ARBA" id="ARBA00022777"/>
    </source>
</evidence>
<dbReference type="Gene3D" id="1.20.5.1930">
    <property type="match status" value="1"/>
</dbReference>
<keyword evidence="6 11" id="KW-0418">Kinase</keyword>
<accession>A0A399D2P6</accession>
<gene>
    <name evidence="11" type="ORF">D1164_08840</name>
</gene>
<dbReference type="GO" id="GO:0016020">
    <property type="term" value="C:membrane"/>
    <property type="evidence" value="ECO:0007669"/>
    <property type="project" value="InterPro"/>
</dbReference>
<evidence type="ECO:0000256" key="4">
    <source>
        <dbReference type="ARBA" id="ARBA00022679"/>
    </source>
</evidence>
<keyword evidence="4" id="KW-0808">Transferase</keyword>
<dbReference type="GO" id="GO:0005524">
    <property type="term" value="F:ATP binding"/>
    <property type="evidence" value="ECO:0007669"/>
    <property type="project" value="UniProtKB-KW"/>
</dbReference>
<keyword evidence="7" id="KW-0067">ATP-binding</keyword>
<feature type="transmembrane region" description="Helical" evidence="9">
    <location>
        <begin position="32"/>
        <end position="50"/>
    </location>
</feature>
<dbReference type="SUPFAM" id="SSF55874">
    <property type="entry name" value="ATPase domain of HSP90 chaperone/DNA topoisomerase II/histidine kinase"/>
    <property type="match status" value="1"/>
</dbReference>
<dbReference type="CDD" id="cd16917">
    <property type="entry name" value="HATPase_UhpB-NarQ-NarX-like"/>
    <property type="match status" value="1"/>
</dbReference>
<dbReference type="EMBL" id="QWET01000005">
    <property type="protein sequence ID" value="RIH65753.1"/>
    <property type="molecule type" value="Genomic_DNA"/>
</dbReference>
<dbReference type="GO" id="GO:0000155">
    <property type="term" value="F:phosphorelay sensor kinase activity"/>
    <property type="evidence" value="ECO:0007669"/>
    <property type="project" value="InterPro"/>
</dbReference>
<dbReference type="PANTHER" id="PTHR24421">
    <property type="entry name" value="NITRATE/NITRITE SENSOR PROTEIN NARX-RELATED"/>
    <property type="match status" value="1"/>
</dbReference>
<dbReference type="PROSITE" id="PS50109">
    <property type="entry name" value="HIS_KIN"/>
    <property type="match status" value="1"/>
</dbReference>
<keyword evidence="8" id="KW-0902">Two-component regulatory system</keyword>
<dbReference type="RefSeq" id="WP_119349595.1">
    <property type="nucleotide sequence ID" value="NZ_QWET01000005.1"/>
</dbReference>
<keyword evidence="9" id="KW-0472">Membrane</keyword>
<keyword evidence="5" id="KW-0547">Nucleotide-binding</keyword>
<evidence type="ECO:0000259" key="10">
    <source>
        <dbReference type="PROSITE" id="PS50109"/>
    </source>
</evidence>
<protein>
    <recommendedName>
        <fullName evidence="2">histidine kinase</fullName>
        <ecNumber evidence="2">2.7.13.3</ecNumber>
    </recommendedName>
</protein>
<organism evidence="11 12">
    <name type="scientific">Mariniphaga sediminis</name>
    <dbReference type="NCBI Taxonomy" id="1628158"/>
    <lineage>
        <taxon>Bacteria</taxon>
        <taxon>Pseudomonadati</taxon>
        <taxon>Bacteroidota</taxon>
        <taxon>Bacteroidia</taxon>
        <taxon>Marinilabiliales</taxon>
        <taxon>Prolixibacteraceae</taxon>
        <taxon>Mariniphaga</taxon>
    </lineage>
</organism>
<dbReference type="SMART" id="SM00387">
    <property type="entry name" value="HATPase_c"/>
    <property type="match status" value="1"/>
</dbReference>
<keyword evidence="9" id="KW-1133">Transmembrane helix</keyword>
<dbReference type="InterPro" id="IPR011712">
    <property type="entry name" value="Sig_transdc_His_kin_sub3_dim/P"/>
</dbReference>
<dbReference type="AlphaFoldDB" id="A0A399D2P6"/>
<evidence type="ECO:0000256" key="3">
    <source>
        <dbReference type="ARBA" id="ARBA00022553"/>
    </source>
</evidence>
<dbReference type="InterPro" id="IPR005467">
    <property type="entry name" value="His_kinase_dom"/>
</dbReference>
<dbReference type="Pfam" id="PF02518">
    <property type="entry name" value="HATPase_c"/>
    <property type="match status" value="1"/>
</dbReference>
<name>A0A399D2P6_9BACT</name>
<feature type="domain" description="Histidine kinase" evidence="10">
    <location>
        <begin position="121"/>
        <end position="316"/>
    </location>
</feature>
<evidence type="ECO:0000256" key="5">
    <source>
        <dbReference type="ARBA" id="ARBA00022741"/>
    </source>
</evidence>
<comment type="caution">
    <text evidence="11">The sequence shown here is derived from an EMBL/GenBank/DDBJ whole genome shotgun (WGS) entry which is preliminary data.</text>
</comment>